<dbReference type="GO" id="GO:0005543">
    <property type="term" value="F:phospholipid binding"/>
    <property type="evidence" value="ECO:0007669"/>
    <property type="project" value="InterPro"/>
</dbReference>
<keyword evidence="5" id="KW-1185">Reference proteome</keyword>
<dbReference type="InterPro" id="IPR013606">
    <property type="entry name" value="I-BAR_dom"/>
</dbReference>
<sequence length="473" mass="51899">MAPGRPRSLRALNFSSSRTVTTAGPPSPTFSDATHASAMNFGANGPEKIITRNNLKASLNAYEDLMNSCAAYRAALITLSTATAAFADAMGRCSSLKGPNYEAGTRLQAASGVHHLMGNLWHVLSDTLEKSFERPLRQHLENYRNVVNERSQTYEHALREKSRLIRETEMRSMNKKQRNLQNFREALAVLQRQVDELDELKASHYHEIVAHEEEVWDAVQSKLCVVVRSEMDVFDRITSKASDPIIEPMLQSIPDPFDSYGPPQAEDQIFSILAPLSIMNAASSSTASPLTSTTPERDSTTSLPPFSASKITSWLPGTNGTTYTPDLAEWPSSTSPIGTPPRSTSPPVRPISPPPTVTRRHSVPAAQKKIESKLRSALPMIEEVKPRLETTDNAPSGPSPLPTVLTNILSQQPSFGVDVGWNFTYGQSPYYNNNIEGQLTPRHITQSSTPPPESLPNADLERHGPDDQVHGAT</sequence>
<dbReference type="PANTHER" id="PTHR38407">
    <property type="entry name" value="PROTEIN IVY1"/>
    <property type="match status" value="1"/>
</dbReference>
<gene>
    <name evidence="4" type="ORF">D9613_005575</name>
</gene>
<name>A0A8H4QZP3_9AGAR</name>
<dbReference type="GO" id="GO:0007009">
    <property type="term" value="P:plasma membrane organization"/>
    <property type="evidence" value="ECO:0007669"/>
    <property type="project" value="InterPro"/>
</dbReference>
<dbReference type="GO" id="GO:0042144">
    <property type="term" value="P:vacuole fusion, non-autophagic"/>
    <property type="evidence" value="ECO:0007669"/>
    <property type="project" value="InterPro"/>
</dbReference>
<protein>
    <recommendedName>
        <fullName evidence="3">IMD domain-containing protein</fullName>
    </recommendedName>
</protein>
<organism evidence="4 5">
    <name type="scientific">Agrocybe pediades</name>
    <dbReference type="NCBI Taxonomy" id="84607"/>
    <lineage>
        <taxon>Eukaryota</taxon>
        <taxon>Fungi</taxon>
        <taxon>Dikarya</taxon>
        <taxon>Basidiomycota</taxon>
        <taxon>Agaricomycotina</taxon>
        <taxon>Agaricomycetes</taxon>
        <taxon>Agaricomycetidae</taxon>
        <taxon>Agaricales</taxon>
        <taxon>Agaricineae</taxon>
        <taxon>Strophariaceae</taxon>
        <taxon>Agrocybe</taxon>
    </lineage>
</organism>
<dbReference type="Proteomes" id="UP000521872">
    <property type="component" value="Unassembled WGS sequence"/>
</dbReference>
<reference evidence="4 5" key="1">
    <citation type="submission" date="2019-12" db="EMBL/GenBank/DDBJ databases">
        <authorList>
            <person name="Floudas D."/>
            <person name="Bentzer J."/>
            <person name="Ahren D."/>
            <person name="Johansson T."/>
            <person name="Persson P."/>
            <person name="Tunlid A."/>
        </authorList>
    </citation>
    <scope>NUCLEOTIDE SEQUENCE [LARGE SCALE GENOMIC DNA]</scope>
    <source>
        <strain evidence="4 5">CBS 102.39</strain>
    </source>
</reference>
<dbReference type="InterPro" id="IPR037470">
    <property type="entry name" value="IVY1"/>
</dbReference>
<dbReference type="PANTHER" id="PTHR38407:SF1">
    <property type="entry name" value="PROTEIN IVY1"/>
    <property type="match status" value="1"/>
</dbReference>
<dbReference type="InterPro" id="IPR027267">
    <property type="entry name" value="AH/BAR_dom_sf"/>
</dbReference>
<feature type="compositionally biased region" description="Basic and acidic residues" evidence="2">
    <location>
        <begin position="459"/>
        <end position="473"/>
    </location>
</feature>
<feature type="coiled-coil region" evidence="1">
    <location>
        <begin position="173"/>
        <end position="200"/>
    </location>
</feature>
<dbReference type="Pfam" id="PF08397">
    <property type="entry name" value="IMD"/>
    <property type="match status" value="1"/>
</dbReference>
<feature type="region of interest" description="Disordered" evidence="2">
    <location>
        <begin position="441"/>
        <end position="473"/>
    </location>
</feature>
<dbReference type="AlphaFoldDB" id="A0A8H4QZP3"/>
<evidence type="ECO:0000313" key="5">
    <source>
        <dbReference type="Proteomes" id="UP000521872"/>
    </source>
</evidence>
<feature type="region of interest" description="Disordered" evidence="2">
    <location>
        <begin position="285"/>
        <end position="366"/>
    </location>
</feature>
<evidence type="ECO:0000259" key="3">
    <source>
        <dbReference type="Pfam" id="PF08397"/>
    </source>
</evidence>
<evidence type="ECO:0000313" key="4">
    <source>
        <dbReference type="EMBL" id="KAF4619611.1"/>
    </source>
</evidence>
<feature type="compositionally biased region" description="Low complexity" evidence="2">
    <location>
        <begin position="285"/>
        <end position="294"/>
    </location>
</feature>
<dbReference type="GO" id="GO:0000329">
    <property type="term" value="C:fungal-type vacuole membrane"/>
    <property type="evidence" value="ECO:0007669"/>
    <property type="project" value="InterPro"/>
</dbReference>
<keyword evidence="1" id="KW-0175">Coiled coil</keyword>
<dbReference type="EMBL" id="JAACJL010000016">
    <property type="protein sequence ID" value="KAF4619611.1"/>
    <property type="molecule type" value="Genomic_DNA"/>
</dbReference>
<dbReference type="Gene3D" id="1.20.1270.60">
    <property type="entry name" value="Arfaptin homology (AH) domain/BAR domain"/>
    <property type="match status" value="1"/>
</dbReference>
<comment type="caution">
    <text evidence="4">The sequence shown here is derived from an EMBL/GenBank/DDBJ whole genome shotgun (WGS) entry which is preliminary data.</text>
</comment>
<feature type="compositionally biased region" description="Polar residues" evidence="2">
    <location>
        <begin position="300"/>
        <end position="324"/>
    </location>
</feature>
<feature type="compositionally biased region" description="Pro residues" evidence="2">
    <location>
        <begin position="343"/>
        <end position="356"/>
    </location>
</feature>
<proteinExistence type="predicted"/>
<accession>A0A8H4QZP3</accession>
<evidence type="ECO:0000256" key="1">
    <source>
        <dbReference type="SAM" id="Coils"/>
    </source>
</evidence>
<feature type="domain" description="IMD" evidence="3">
    <location>
        <begin position="61"/>
        <end position="236"/>
    </location>
</feature>
<dbReference type="SUPFAM" id="SSF103657">
    <property type="entry name" value="BAR/IMD domain-like"/>
    <property type="match status" value="1"/>
</dbReference>
<evidence type="ECO:0000256" key="2">
    <source>
        <dbReference type="SAM" id="MobiDB-lite"/>
    </source>
</evidence>